<dbReference type="EMBL" id="JACHJY010000012">
    <property type="protein sequence ID" value="MBB4986145.1"/>
    <property type="molecule type" value="Genomic_DNA"/>
</dbReference>
<feature type="transmembrane region" description="Helical" evidence="1">
    <location>
        <begin position="108"/>
        <end position="134"/>
    </location>
</feature>
<evidence type="ECO:0000256" key="1">
    <source>
        <dbReference type="SAM" id="Phobius"/>
    </source>
</evidence>
<protein>
    <recommendedName>
        <fullName evidence="4">ABC transporter permease</fullName>
    </recommendedName>
</protein>
<organism evidence="2 3">
    <name type="scientific">Streptomyces nymphaeiformis</name>
    <dbReference type="NCBI Taxonomy" id="2663842"/>
    <lineage>
        <taxon>Bacteria</taxon>
        <taxon>Bacillati</taxon>
        <taxon>Actinomycetota</taxon>
        <taxon>Actinomycetes</taxon>
        <taxon>Kitasatosporales</taxon>
        <taxon>Streptomycetaceae</taxon>
        <taxon>Streptomyces</taxon>
    </lineage>
</organism>
<dbReference type="AlphaFoldDB" id="A0A7W7U9H4"/>
<keyword evidence="1" id="KW-0472">Membrane</keyword>
<dbReference type="Proteomes" id="UP000582643">
    <property type="component" value="Unassembled WGS sequence"/>
</dbReference>
<comment type="caution">
    <text evidence="2">The sequence shown here is derived from an EMBL/GenBank/DDBJ whole genome shotgun (WGS) entry which is preliminary data.</text>
</comment>
<feature type="transmembrane region" description="Helical" evidence="1">
    <location>
        <begin position="222"/>
        <end position="244"/>
    </location>
</feature>
<name>A0A7W7U9H4_9ACTN</name>
<evidence type="ECO:0000313" key="3">
    <source>
        <dbReference type="Proteomes" id="UP000582643"/>
    </source>
</evidence>
<feature type="transmembrane region" description="Helical" evidence="1">
    <location>
        <begin position="67"/>
        <end position="87"/>
    </location>
</feature>
<evidence type="ECO:0008006" key="4">
    <source>
        <dbReference type="Google" id="ProtNLM"/>
    </source>
</evidence>
<feature type="transmembrane region" description="Helical" evidence="1">
    <location>
        <begin position="25"/>
        <end position="47"/>
    </location>
</feature>
<feature type="transmembrane region" description="Helical" evidence="1">
    <location>
        <begin position="146"/>
        <end position="167"/>
    </location>
</feature>
<proteinExistence type="predicted"/>
<accession>A0A7W7U9H4</accession>
<feature type="transmembrane region" description="Helical" evidence="1">
    <location>
        <begin position="174"/>
        <end position="195"/>
    </location>
</feature>
<dbReference type="RefSeq" id="WP_312883408.1">
    <property type="nucleotide sequence ID" value="NZ_JACHJY010000012.1"/>
</dbReference>
<keyword evidence="1" id="KW-0812">Transmembrane</keyword>
<gene>
    <name evidence="2" type="ORF">GGE06_007112</name>
</gene>
<keyword evidence="1" id="KW-1133">Transmembrane helix</keyword>
<evidence type="ECO:0000313" key="2">
    <source>
        <dbReference type="EMBL" id="MBB4986145.1"/>
    </source>
</evidence>
<sequence length="249" mass="25977">MSAAVTVPAVLRSEWIKIRSIRSSFGSLLAVLVAALGIALAVFPSIGQPEAETGDMDPLFWIYYPMNFVQIAAISFGATAASSEYLNGALRNSLAAVPNRTLLYGAKAAVVGAGALVVGVVAGFVMFFTANAFLGKYAVGIGEPGALRSCFGAGLYLALITLFSMGLTFLLRSAVAVLSTLIPFILIVSFVIGGVSEGVATWLPDRAGQQILFQEPLGTLGAWTGIGVTALWTAAALLAGWWAVRRRDA</sequence>
<keyword evidence="3" id="KW-1185">Reference proteome</keyword>
<reference evidence="2 3" key="1">
    <citation type="submission" date="2020-08" db="EMBL/GenBank/DDBJ databases">
        <title>Genomic Encyclopedia of Type Strains, Phase III (KMG-III): the genomes of soil and plant-associated and newly described type strains.</title>
        <authorList>
            <person name="Whitman W."/>
        </authorList>
    </citation>
    <scope>NUCLEOTIDE SEQUENCE [LARGE SCALE GENOMIC DNA]</scope>
    <source>
        <strain evidence="2 3">SFB5A</strain>
    </source>
</reference>
<dbReference type="Pfam" id="PF12730">
    <property type="entry name" value="ABC2_membrane_4"/>
    <property type="match status" value="1"/>
</dbReference>